<evidence type="ECO:0000256" key="5">
    <source>
        <dbReference type="ARBA" id="ARBA00023002"/>
    </source>
</evidence>
<dbReference type="SUPFAM" id="SSF48264">
    <property type="entry name" value="Cytochrome P450"/>
    <property type="match status" value="1"/>
</dbReference>
<evidence type="ECO:0000313" key="11">
    <source>
        <dbReference type="RefSeq" id="XP_017317328.1"/>
    </source>
</evidence>
<keyword evidence="5 9" id="KW-0560">Oxidoreductase</keyword>
<dbReference type="InterPro" id="IPR001128">
    <property type="entry name" value="Cyt_P450"/>
</dbReference>
<dbReference type="OrthoDB" id="3945418at2759"/>
<dbReference type="Gene3D" id="1.10.630.10">
    <property type="entry name" value="Cytochrome P450"/>
    <property type="match status" value="1"/>
</dbReference>
<evidence type="ECO:0000256" key="6">
    <source>
        <dbReference type="ARBA" id="ARBA00023004"/>
    </source>
</evidence>
<dbReference type="GO" id="GO:0034650">
    <property type="term" value="P:cortisol metabolic process"/>
    <property type="evidence" value="ECO:0007669"/>
    <property type="project" value="TreeGrafter"/>
</dbReference>
<dbReference type="GeneID" id="108261037"/>
<keyword evidence="6 8" id="KW-0408">Iron</keyword>
<evidence type="ECO:0000256" key="9">
    <source>
        <dbReference type="RuleBase" id="RU000461"/>
    </source>
</evidence>
<feature type="binding site" description="axial binding residue" evidence="8">
    <location>
        <position position="466"/>
    </location>
    <ligand>
        <name>heme</name>
        <dbReference type="ChEBI" id="CHEBI:30413"/>
    </ligand>
    <ligandPart>
        <name>Fe</name>
        <dbReference type="ChEBI" id="CHEBI:18248"/>
    </ligandPart>
</feature>
<evidence type="ECO:0000256" key="4">
    <source>
        <dbReference type="ARBA" id="ARBA00022723"/>
    </source>
</evidence>
<dbReference type="GO" id="GO:0042359">
    <property type="term" value="P:vitamin D metabolic process"/>
    <property type="evidence" value="ECO:0007669"/>
    <property type="project" value="UniProtKB-ARBA"/>
</dbReference>
<sequence>MFFKSLVRNGLLAYKQNIPTGLKCVTAACVNVGVWRRESSSTVMDTSKLKTMEDLGGPSFLKSLYWLFGKGYFPITHQMQIEHSKIYGPLWKSKYGPLVMVNVARADLIEQVLRQEGRHPIRTDMPHWRGYRELRNQAYGPLTGMGAEWQRIRSILNPRMLKPKHVSGYTNTINEVVRDFTEKVAWLRATKGNGIMVHDFAGELYKFAFEGICSVVFETRLGCLNEVIPEETQKFIFSVGEMFRLSPIIVLFPKSLWPYMPFWKHFVAVWDHLFKVAGELVQKKVAEIQEKVKQGLPIDGEYLTHLLISEQMTPTEVLGSITELLLAGVDTTSNTISWTLYHLARDPEAQQRLYNEVISICPGDKMTSSEDISKMPWLKAVVKETLRLYPVVPGNARITAEKEIVVGDHLFPKNTLFHLCHYAVSYDENIFPEAHTFSPQRWMRDEKQLNLHPFGSVPFGFGTRACLGRRVAELEMYLILSQLIKHYEVRPDPSGKTVKPITRTLLVPATSIDLQFIDRQVRQKNPAKAAA</sequence>
<dbReference type="PRINTS" id="PR00385">
    <property type="entry name" value="P450"/>
</dbReference>
<keyword evidence="4 8" id="KW-0479">Metal-binding</keyword>
<dbReference type="Proteomes" id="UP000221080">
    <property type="component" value="Chromosome 6"/>
</dbReference>
<dbReference type="InterPro" id="IPR002401">
    <property type="entry name" value="Cyt_P450_E_grp-I"/>
</dbReference>
<accession>A0A2D0R2P9</accession>
<dbReference type="FunFam" id="1.10.630.10:FF:000006">
    <property type="entry name" value="Cytochrome P450 302a1, mitochondrial"/>
    <property type="match status" value="1"/>
</dbReference>
<dbReference type="OMA" id="KAMLWLK"/>
<dbReference type="GO" id="GO:0071375">
    <property type="term" value="P:cellular response to peptide hormone stimulus"/>
    <property type="evidence" value="ECO:0007669"/>
    <property type="project" value="TreeGrafter"/>
</dbReference>
<dbReference type="GO" id="GO:0020037">
    <property type="term" value="F:heme binding"/>
    <property type="evidence" value="ECO:0007669"/>
    <property type="project" value="InterPro"/>
</dbReference>
<dbReference type="STRING" id="7998.ENSIPUP00000000615"/>
<keyword evidence="10" id="KW-1185">Reference proteome</keyword>
<evidence type="ECO:0000256" key="7">
    <source>
        <dbReference type="ARBA" id="ARBA00023033"/>
    </source>
</evidence>
<dbReference type="PANTHER" id="PTHR24279:SF123">
    <property type="entry name" value="CYTOCHROME P450 FAMILY 27 SUBFAMILY A MEMBER 1"/>
    <property type="match status" value="1"/>
</dbReference>
<protein>
    <submittedName>
        <fullName evidence="11">Sterol 26-hydroxylase, mitochondrial</fullName>
    </submittedName>
</protein>
<dbReference type="RefSeq" id="XP_017317328.1">
    <property type="nucleotide sequence ID" value="XM_017461839.3"/>
</dbReference>
<dbReference type="KEGG" id="ipu:108261037"/>
<dbReference type="PROSITE" id="PS00086">
    <property type="entry name" value="CYTOCHROME_P450"/>
    <property type="match status" value="1"/>
</dbReference>
<dbReference type="PANTHER" id="PTHR24279">
    <property type="entry name" value="CYTOCHROME P450"/>
    <property type="match status" value="1"/>
</dbReference>
<dbReference type="InterPro" id="IPR036396">
    <property type="entry name" value="Cyt_P450_sf"/>
</dbReference>
<evidence type="ECO:0000256" key="2">
    <source>
        <dbReference type="ARBA" id="ARBA00010617"/>
    </source>
</evidence>
<proteinExistence type="inferred from homology"/>
<dbReference type="InterPro" id="IPR017972">
    <property type="entry name" value="Cyt_P450_CS"/>
</dbReference>
<dbReference type="GO" id="GO:0006700">
    <property type="term" value="P:C21-steroid hormone biosynthetic process"/>
    <property type="evidence" value="ECO:0007669"/>
    <property type="project" value="TreeGrafter"/>
</dbReference>
<evidence type="ECO:0000313" key="10">
    <source>
        <dbReference type="Proteomes" id="UP000221080"/>
    </source>
</evidence>
<evidence type="ECO:0000256" key="3">
    <source>
        <dbReference type="ARBA" id="ARBA00022617"/>
    </source>
</evidence>
<comment type="cofactor">
    <cofactor evidence="1 8">
        <name>heme</name>
        <dbReference type="ChEBI" id="CHEBI:30413"/>
    </cofactor>
</comment>
<reference evidence="11" key="2">
    <citation type="submission" date="2025-08" db="UniProtKB">
        <authorList>
            <consortium name="RefSeq"/>
        </authorList>
    </citation>
    <scope>IDENTIFICATION</scope>
    <source>
        <tissue evidence="11">Blood</tissue>
    </source>
</reference>
<dbReference type="GO" id="GO:0006704">
    <property type="term" value="P:glucocorticoid biosynthetic process"/>
    <property type="evidence" value="ECO:0007669"/>
    <property type="project" value="TreeGrafter"/>
</dbReference>
<dbReference type="Pfam" id="PF00067">
    <property type="entry name" value="p450"/>
    <property type="match status" value="1"/>
</dbReference>
<dbReference type="GO" id="GO:0008203">
    <property type="term" value="P:cholesterol metabolic process"/>
    <property type="evidence" value="ECO:0007669"/>
    <property type="project" value="TreeGrafter"/>
</dbReference>
<gene>
    <name evidence="11" type="primary">LOC108261037</name>
</gene>
<comment type="similarity">
    <text evidence="2 9">Belongs to the cytochrome P450 family.</text>
</comment>
<dbReference type="PRINTS" id="PR00463">
    <property type="entry name" value="EP450I"/>
</dbReference>
<keyword evidence="7 9" id="KW-0503">Monooxygenase</keyword>
<keyword evidence="3 8" id="KW-0349">Heme</keyword>
<dbReference type="AlphaFoldDB" id="A0A2D0R2P9"/>
<evidence type="ECO:0000256" key="1">
    <source>
        <dbReference type="ARBA" id="ARBA00001971"/>
    </source>
</evidence>
<reference evidence="10" key="1">
    <citation type="journal article" date="2016" name="Nat. Commun.">
        <title>The channel catfish genome sequence provides insights into the evolution of scale formation in teleosts.</title>
        <authorList>
            <person name="Liu Z."/>
            <person name="Liu S."/>
            <person name="Yao J."/>
            <person name="Bao L."/>
            <person name="Zhang J."/>
            <person name="Li Y."/>
            <person name="Jiang C."/>
            <person name="Sun L."/>
            <person name="Wang R."/>
            <person name="Zhang Y."/>
            <person name="Zhou T."/>
            <person name="Zeng Q."/>
            <person name="Fu Q."/>
            <person name="Gao S."/>
            <person name="Li N."/>
            <person name="Koren S."/>
            <person name="Jiang Y."/>
            <person name="Zimin A."/>
            <person name="Xu P."/>
            <person name="Phillippy A.M."/>
            <person name="Geng X."/>
            <person name="Song L."/>
            <person name="Sun F."/>
            <person name="Li C."/>
            <person name="Wang X."/>
            <person name="Chen A."/>
            <person name="Jin Y."/>
            <person name="Yuan Z."/>
            <person name="Yang Y."/>
            <person name="Tan S."/>
            <person name="Peatman E."/>
            <person name="Lu J."/>
            <person name="Qin Z."/>
            <person name="Dunham R."/>
            <person name="Li Z."/>
            <person name="Sonstegard T."/>
            <person name="Feng J."/>
            <person name="Danzmann R.G."/>
            <person name="Schroeder S."/>
            <person name="Scheffler B."/>
            <person name="Duke M.V."/>
            <person name="Ballard L."/>
            <person name="Kucuktas H."/>
            <person name="Kaltenboeck L."/>
            <person name="Liu H."/>
            <person name="Armbruster J."/>
            <person name="Xie Y."/>
            <person name="Kirby M.L."/>
            <person name="Tian Y."/>
            <person name="Flanagan M.E."/>
            <person name="Mu W."/>
            <person name="Waldbieser G.C."/>
        </authorList>
    </citation>
    <scope>NUCLEOTIDE SEQUENCE [LARGE SCALE GENOMIC DNA]</scope>
    <source>
        <strain evidence="10">SDA103</strain>
    </source>
</reference>
<dbReference type="InterPro" id="IPR050479">
    <property type="entry name" value="CYP11_CYP27_families"/>
</dbReference>
<evidence type="ECO:0000256" key="8">
    <source>
        <dbReference type="PIRSR" id="PIRSR602401-1"/>
    </source>
</evidence>
<organism evidence="10 11">
    <name type="scientific">Ictalurus punctatus</name>
    <name type="common">Channel catfish</name>
    <name type="synonym">Silurus punctatus</name>
    <dbReference type="NCBI Taxonomy" id="7998"/>
    <lineage>
        <taxon>Eukaryota</taxon>
        <taxon>Metazoa</taxon>
        <taxon>Chordata</taxon>
        <taxon>Craniata</taxon>
        <taxon>Vertebrata</taxon>
        <taxon>Euteleostomi</taxon>
        <taxon>Actinopterygii</taxon>
        <taxon>Neopterygii</taxon>
        <taxon>Teleostei</taxon>
        <taxon>Ostariophysi</taxon>
        <taxon>Siluriformes</taxon>
        <taxon>Ictaluridae</taxon>
        <taxon>Ictalurus</taxon>
    </lineage>
</organism>
<dbReference type="GO" id="GO:0004497">
    <property type="term" value="F:monooxygenase activity"/>
    <property type="evidence" value="ECO:0007669"/>
    <property type="project" value="UniProtKB-KW"/>
</dbReference>
<name>A0A2D0R2P9_ICTPU</name>
<dbReference type="GO" id="GO:0005506">
    <property type="term" value="F:iron ion binding"/>
    <property type="evidence" value="ECO:0007669"/>
    <property type="project" value="InterPro"/>
</dbReference>
<dbReference type="GO" id="GO:0005743">
    <property type="term" value="C:mitochondrial inner membrane"/>
    <property type="evidence" value="ECO:0007669"/>
    <property type="project" value="TreeGrafter"/>
</dbReference>
<dbReference type="GO" id="GO:0016705">
    <property type="term" value="F:oxidoreductase activity, acting on paired donors, with incorporation or reduction of molecular oxygen"/>
    <property type="evidence" value="ECO:0007669"/>
    <property type="project" value="InterPro"/>
</dbReference>